<evidence type="ECO:0000313" key="3">
    <source>
        <dbReference type="Proteomes" id="UP001595665"/>
    </source>
</evidence>
<protein>
    <submittedName>
        <fullName evidence="2">DUF4402 domain-containing protein</fullName>
    </submittedName>
</protein>
<comment type="caution">
    <text evidence="2">The sequence shown here is derived from an EMBL/GenBank/DDBJ whole genome shotgun (WGS) entry which is preliminary data.</text>
</comment>
<keyword evidence="1" id="KW-0732">Signal</keyword>
<sequence length="176" mass="16766">MNKTFPISHGLRLAALALAVAGAGSAIAATVSADSTSIVVEPIKITKAADLSFGAFAGGSTPGTVTISPNGARVAGGGAVLMAGTVTAARFDVEGATGATYSISLGGSTELTSGTNTMAFTTVSDLVGGAITSGNVASGALTAGTQSIFVGGELVVGAAQAAGTYTGTVSATVEYN</sequence>
<keyword evidence="3" id="KW-1185">Reference proteome</keyword>
<dbReference type="Pfam" id="PF14352">
    <property type="entry name" value="DUF4402"/>
    <property type="match status" value="1"/>
</dbReference>
<dbReference type="InterPro" id="IPR025514">
    <property type="entry name" value="DUF4402"/>
</dbReference>
<proteinExistence type="predicted"/>
<name>A0ABV7PMX5_9BURK</name>
<dbReference type="RefSeq" id="WP_379736127.1">
    <property type="nucleotide sequence ID" value="NZ_JBHRVV010000001.1"/>
</dbReference>
<gene>
    <name evidence="2" type="ORF">ACFOPH_14905</name>
</gene>
<feature type="chain" id="PRO_5046241187" evidence="1">
    <location>
        <begin position="29"/>
        <end position="176"/>
    </location>
</feature>
<dbReference type="EMBL" id="JBHRVV010000001">
    <property type="protein sequence ID" value="MFC3459523.1"/>
    <property type="molecule type" value="Genomic_DNA"/>
</dbReference>
<organism evidence="2 3">
    <name type="scientific">Massilia haematophila</name>
    <dbReference type="NCBI Taxonomy" id="457923"/>
    <lineage>
        <taxon>Bacteria</taxon>
        <taxon>Pseudomonadati</taxon>
        <taxon>Pseudomonadota</taxon>
        <taxon>Betaproteobacteria</taxon>
        <taxon>Burkholderiales</taxon>
        <taxon>Oxalobacteraceae</taxon>
        <taxon>Telluria group</taxon>
        <taxon>Massilia</taxon>
    </lineage>
</organism>
<dbReference type="Proteomes" id="UP001595665">
    <property type="component" value="Unassembled WGS sequence"/>
</dbReference>
<feature type="signal peptide" evidence="1">
    <location>
        <begin position="1"/>
        <end position="28"/>
    </location>
</feature>
<evidence type="ECO:0000313" key="2">
    <source>
        <dbReference type="EMBL" id="MFC3459523.1"/>
    </source>
</evidence>
<reference evidence="3" key="1">
    <citation type="journal article" date="2019" name="Int. J. Syst. Evol. Microbiol.">
        <title>The Global Catalogue of Microorganisms (GCM) 10K type strain sequencing project: providing services to taxonomists for standard genome sequencing and annotation.</title>
        <authorList>
            <consortium name="The Broad Institute Genomics Platform"/>
            <consortium name="The Broad Institute Genome Sequencing Center for Infectious Disease"/>
            <person name="Wu L."/>
            <person name="Ma J."/>
        </authorList>
    </citation>
    <scope>NUCLEOTIDE SEQUENCE [LARGE SCALE GENOMIC DNA]</scope>
    <source>
        <strain evidence="3">CCM 7480</strain>
    </source>
</reference>
<evidence type="ECO:0000256" key="1">
    <source>
        <dbReference type="SAM" id="SignalP"/>
    </source>
</evidence>
<accession>A0ABV7PMX5</accession>